<protein>
    <recommendedName>
        <fullName evidence="3">ATP-grasp domain-containing protein</fullName>
    </recommendedName>
</protein>
<dbReference type="EMBL" id="SZPQ01000014">
    <property type="protein sequence ID" value="TKI06369.1"/>
    <property type="molecule type" value="Genomic_DNA"/>
</dbReference>
<evidence type="ECO:0008006" key="3">
    <source>
        <dbReference type="Google" id="ProtNLM"/>
    </source>
</evidence>
<dbReference type="Proteomes" id="UP000305202">
    <property type="component" value="Unassembled WGS sequence"/>
</dbReference>
<comment type="caution">
    <text evidence="1">The sequence shown here is derived from an EMBL/GenBank/DDBJ whole genome shotgun (WGS) entry which is preliminary data.</text>
</comment>
<dbReference type="SUPFAM" id="SSF56059">
    <property type="entry name" value="Glutathione synthetase ATP-binding domain-like"/>
    <property type="match status" value="1"/>
</dbReference>
<accession>A0ABY2SQZ5</accession>
<sequence>MSPATGVLEGFDEAAGEFIGLAPFLRISIAGGDFSTQAADWLAQAQQRPDDATLWMNLATAMLCLKQREIGLAIQKHALAMQRVYRLRAKIRPVKLRLLMLMTPGDLAANIPLDCLLENADIELVYYFLTPGDPLASPVPEHDLAMVAVSADEESRDLLRRLETALADWPKPIINAPGYVPLSERHAASLLLQGAPGLTICPALHASRKQLEDVAAGRATLEGIAEGHRFPIIVRPEGSHGGHGLAKITSVETLRTYLSEEIQPEYFLSRFVDYRGADGLFRKFRIVLIDGQPYACHMAVSSHWMIHYLNAGMYQDESKRAEEADFLAGFPAFAARHHTALAAIYRRTRLDYLGIDCAETADGRLLVFEIDPAMVIHAMDREDLFPHKQYHMLKVKNAMREMLILRAAGHRLGVPR</sequence>
<reference evidence="1 2" key="1">
    <citation type="submission" date="2019-04" db="EMBL/GenBank/DDBJ databases">
        <authorList>
            <person name="Li M."/>
            <person name="Gao C."/>
        </authorList>
    </citation>
    <scope>NUCLEOTIDE SEQUENCE [LARGE SCALE GENOMIC DNA]</scope>
    <source>
        <strain evidence="1 2">BGMRC 2031</strain>
    </source>
</reference>
<evidence type="ECO:0000313" key="1">
    <source>
        <dbReference type="EMBL" id="TKI06369.1"/>
    </source>
</evidence>
<proteinExistence type="predicted"/>
<organism evidence="1 2">
    <name type="scientific">Martelella alba</name>
    <dbReference type="NCBI Taxonomy" id="2590451"/>
    <lineage>
        <taxon>Bacteria</taxon>
        <taxon>Pseudomonadati</taxon>
        <taxon>Pseudomonadota</taxon>
        <taxon>Alphaproteobacteria</taxon>
        <taxon>Hyphomicrobiales</taxon>
        <taxon>Aurantimonadaceae</taxon>
        <taxon>Martelella</taxon>
    </lineage>
</organism>
<name>A0ABY2SQZ5_9HYPH</name>
<keyword evidence="2" id="KW-1185">Reference proteome</keyword>
<gene>
    <name evidence="1" type="ORF">FCN80_10915</name>
</gene>
<evidence type="ECO:0000313" key="2">
    <source>
        <dbReference type="Proteomes" id="UP000305202"/>
    </source>
</evidence>